<dbReference type="Gene3D" id="3.60.21.70">
    <property type="entry name" value="PhoD-like phosphatase"/>
    <property type="match status" value="1"/>
</dbReference>
<accession>A0AAW3ZTE2</accession>
<evidence type="ECO:0000259" key="1">
    <source>
        <dbReference type="Pfam" id="PF09423"/>
    </source>
</evidence>
<dbReference type="InterPro" id="IPR029052">
    <property type="entry name" value="Metallo-depent_PP-like"/>
</dbReference>
<dbReference type="PROSITE" id="PS51257">
    <property type="entry name" value="PROKAR_LIPOPROTEIN"/>
    <property type="match status" value="1"/>
</dbReference>
<dbReference type="InterPro" id="IPR038607">
    <property type="entry name" value="PhoD-like_sf"/>
</dbReference>
<dbReference type="AlphaFoldDB" id="A0AAW3ZTE2"/>
<dbReference type="EMBL" id="JACYTR010000059">
    <property type="protein sequence ID" value="MBD8527662.1"/>
    <property type="molecule type" value="Genomic_DNA"/>
</dbReference>
<evidence type="ECO:0000313" key="3">
    <source>
        <dbReference type="Proteomes" id="UP000613768"/>
    </source>
</evidence>
<organism evidence="2 3">
    <name type="scientific">Pseudomarimonas arenosa</name>
    <dbReference type="NCBI Taxonomy" id="2774145"/>
    <lineage>
        <taxon>Bacteria</taxon>
        <taxon>Pseudomonadati</taxon>
        <taxon>Pseudomonadota</taxon>
        <taxon>Gammaproteobacteria</taxon>
        <taxon>Lysobacterales</taxon>
        <taxon>Lysobacteraceae</taxon>
        <taxon>Pseudomarimonas</taxon>
    </lineage>
</organism>
<dbReference type="PANTHER" id="PTHR33987">
    <property type="entry name" value="CALCINEURIN-LIKE METALLO-PHOSPHOESTERASE SUPERFAMILY PROTEIN"/>
    <property type="match status" value="1"/>
</dbReference>
<dbReference type="CDD" id="cd07389">
    <property type="entry name" value="MPP_PhoD"/>
    <property type="match status" value="1"/>
</dbReference>
<dbReference type="PANTHER" id="PTHR33987:SF2">
    <property type="entry name" value="ALKALINE PHOSPHATASE D"/>
    <property type="match status" value="1"/>
</dbReference>
<dbReference type="SUPFAM" id="SSF56300">
    <property type="entry name" value="Metallo-dependent phosphatases"/>
    <property type="match status" value="1"/>
</dbReference>
<reference evidence="2 3" key="1">
    <citation type="submission" date="2020-09" db="EMBL/GenBank/DDBJ databases">
        <title>Pseudoxanthomonas sp. CAU 1598 isolated from sand of Yaerae Beach.</title>
        <authorList>
            <person name="Kim W."/>
        </authorList>
    </citation>
    <scope>NUCLEOTIDE SEQUENCE [LARGE SCALE GENOMIC DNA]</scope>
    <source>
        <strain evidence="2 3">CAU 1598</strain>
    </source>
</reference>
<sequence>MRWPPRNSMWLVSTGRLSRIKRLVAICLVALLSACGSPRLTGETPSPLPLRSQALPQATPLTRIALGSCYAPQLEQAQVWNAIAAVEPQLLLLTGDNVYQSEERAEPGLRELRDAYAMLASEAEFAALRRRTTILATWDDHDYGLNDAGAEFPQRRESEALFESVWPIPEGAWRADGEGIYSELIWGPVGRRVQVLMLDSRSFRDSWPSKEQAGSSDATLLGETQWQWLQQRLQMPADLRLLVSSIPVLSERQEGENWARMPAERARLLDLLARRADSGLVILSGDTHFGAVLEREADDETLVELLSSSLNLPITEDARPQLELNDAARRGDAIFAANFGLLEINWDKQAILASLRGDDGALLLQRQLSFARDAND</sequence>
<evidence type="ECO:0000313" key="2">
    <source>
        <dbReference type="EMBL" id="MBD8527662.1"/>
    </source>
</evidence>
<protein>
    <submittedName>
        <fullName evidence="2">Alkaline phosphatase family protein</fullName>
    </submittedName>
</protein>
<feature type="domain" description="PhoD-like phosphatase metallophosphatase" evidence="1">
    <location>
        <begin position="68"/>
        <end position="320"/>
    </location>
</feature>
<dbReference type="RefSeq" id="WP_192031082.1">
    <property type="nucleotide sequence ID" value="NZ_JACYTR010000059.1"/>
</dbReference>
<dbReference type="Pfam" id="PF09423">
    <property type="entry name" value="PhoD"/>
    <property type="match status" value="1"/>
</dbReference>
<gene>
    <name evidence="2" type="ORF">IFO71_18100</name>
</gene>
<proteinExistence type="predicted"/>
<dbReference type="Proteomes" id="UP000613768">
    <property type="component" value="Unassembled WGS sequence"/>
</dbReference>
<name>A0AAW3ZTE2_9GAMM</name>
<comment type="caution">
    <text evidence="2">The sequence shown here is derived from an EMBL/GenBank/DDBJ whole genome shotgun (WGS) entry which is preliminary data.</text>
</comment>
<keyword evidence="3" id="KW-1185">Reference proteome</keyword>
<dbReference type="InterPro" id="IPR018946">
    <property type="entry name" value="PhoD-like_MPP"/>
</dbReference>